<feature type="region of interest" description="Disordered" evidence="1">
    <location>
        <begin position="15"/>
        <end position="125"/>
    </location>
</feature>
<dbReference type="AlphaFoldDB" id="A0A1X6NX91"/>
<feature type="compositionally biased region" description="Low complexity" evidence="1">
    <location>
        <begin position="213"/>
        <end position="225"/>
    </location>
</feature>
<feature type="compositionally biased region" description="Low complexity" evidence="1">
    <location>
        <begin position="361"/>
        <end position="378"/>
    </location>
</feature>
<feature type="compositionally biased region" description="Low complexity" evidence="1">
    <location>
        <begin position="75"/>
        <end position="95"/>
    </location>
</feature>
<accession>A0A1X6NX91</accession>
<feature type="compositionally biased region" description="Basic and acidic residues" evidence="1">
    <location>
        <begin position="169"/>
        <end position="179"/>
    </location>
</feature>
<feature type="compositionally biased region" description="Low complexity" evidence="1">
    <location>
        <begin position="111"/>
        <end position="125"/>
    </location>
</feature>
<protein>
    <submittedName>
        <fullName evidence="2">Uncharacterized protein</fullName>
    </submittedName>
</protein>
<dbReference type="Proteomes" id="UP000218209">
    <property type="component" value="Unassembled WGS sequence"/>
</dbReference>
<organism evidence="2 3">
    <name type="scientific">Porphyra umbilicalis</name>
    <name type="common">Purple laver</name>
    <name type="synonym">Red alga</name>
    <dbReference type="NCBI Taxonomy" id="2786"/>
    <lineage>
        <taxon>Eukaryota</taxon>
        <taxon>Rhodophyta</taxon>
        <taxon>Bangiophyceae</taxon>
        <taxon>Bangiales</taxon>
        <taxon>Bangiaceae</taxon>
        <taxon>Porphyra</taxon>
    </lineage>
</organism>
<sequence>MSSRWGKMGRAVAKALKSVSAPHPTAAAAAQRPGTDRSRWTGKWRMRNARTSASVDASSGATRFGSGRRRGGGAPSRRVSCQSTRTSTGASAASSIESGHPGNRRARTVVAASSQRPASSAPDQSSVWAAIQVASAASMCTPAAAADTRMIAARPAGRGAQSAAPYQTDRADETRDRSGRHGSSPQQPTPGPAAPTRPGVIGGGGGGRGLGRVLGAPATPSAGTSAGSGGGCRRARPGRRQREAPKAGGDGPPAPPAPSRAAHAAPTSAGGGGTPAPARSPPAPSSRVACALPTMLASEASRRHVTRGGGGGGARPTRPRGQWGWGGRRVSLPGPPRCAGSNIKTTTGPPQAGRPVKSDNNRNVAPPGAPPAARNPVNQTPRAVPPHRRAPSLATAEGPHHAVREVDAMADSGTNRRFTGTSPVRVARPLAMTNDTHTRAARRWG</sequence>
<gene>
    <name evidence="2" type="ORF">BU14_0386s0012</name>
</gene>
<evidence type="ECO:0000313" key="2">
    <source>
        <dbReference type="EMBL" id="OSX73013.1"/>
    </source>
</evidence>
<feature type="compositionally biased region" description="Low complexity" evidence="1">
    <location>
        <begin position="259"/>
        <end position="268"/>
    </location>
</feature>
<dbReference type="EMBL" id="KV919025">
    <property type="protein sequence ID" value="OSX73013.1"/>
    <property type="molecule type" value="Genomic_DNA"/>
</dbReference>
<feature type="non-terminal residue" evidence="2">
    <location>
        <position position="445"/>
    </location>
</feature>
<feature type="compositionally biased region" description="Gly residues" evidence="1">
    <location>
        <begin position="200"/>
        <end position="212"/>
    </location>
</feature>
<proteinExistence type="predicted"/>
<name>A0A1X6NX91_PORUM</name>
<reference evidence="2 3" key="1">
    <citation type="submission" date="2017-03" db="EMBL/GenBank/DDBJ databases">
        <title>WGS assembly of Porphyra umbilicalis.</title>
        <authorList>
            <person name="Brawley S.H."/>
            <person name="Blouin N.A."/>
            <person name="Ficko-Blean E."/>
            <person name="Wheeler G.L."/>
            <person name="Lohr M."/>
            <person name="Goodson H.V."/>
            <person name="Jenkins J.W."/>
            <person name="Blaby-Haas C.E."/>
            <person name="Helliwell K.E."/>
            <person name="Chan C."/>
            <person name="Marriage T."/>
            <person name="Bhattacharya D."/>
            <person name="Klein A.S."/>
            <person name="Badis Y."/>
            <person name="Brodie J."/>
            <person name="Cao Y."/>
            <person name="Collen J."/>
            <person name="Dittami S.M."/>
            <person name="Gachon C.M."/>
            <person name="Green B.R."/>
            <person name="Karpowicz S."/>
            <person name="Kim J.W."/>
            <person name="Kudahl U."/>
            <person name="Lin S."/>
            <person name="Michel G."/>
            <person name="Mittag M."/>
            <person name="Olson B.J."/>
            <person name="Pangilinan J."/>
            <person name="Peng Y."/>
            <person name="Qiu H."/>
            <person name="Shu S."/>
            <person name="Singer J.T."/>
            <person name="Smith A.G."/>
            <person name="Sprecher B.N."/>
            <person name="Wagner V."/>
            <person name="Wang W."/>
            <person name="Wang Z.-Y."/>
            <person name="Yan J."/>
            <person name="Yarish C."/>
            <person name="Zoeuner-Riek S."/>
            <person name="Zhuang Y."/>
            <person name="Zou Y."/>
            <person name="Lindquist E.A."/>
            <person name="Grimwood J."/>
            <person name="Barry K."/>
            <person name="Rokhsar D.S."/>
            <person name="Schmutz J."/>
            <person name="Stiller J.W."/>
            <person name="Grossman A.R."/>
            <person name="Prochnik S.E."/>
        </authorList>
    </citation>
    <scope>NUCLEOTIDE SEQUENCE [LARGE SCALE GENOMIC DNA]</scope>
    <source>
        <strain evidence="2">4086291</strain>
    </source>
</reference>
<feature type="region of interest" description="Disordered" evidence="1">
    <location>
        <begin position="154"/>
        <end position="403"/>
    </location>
</feature>
<keyword evidence="3" id="KW-1185">Reference proteome</keyword>
<evidence type="ECO:0000313" key="3">
    <source>
        <dbReference type="Proteomes" id="UP000218209"/>
    </source>
</evidence>
<evidence type="ECO:0000256" key="1">
    <source>
        <dbReference type="SAM" id="MobiDB-lite"/>
    </source>
</evidence>